<evidence type="ECO:0000313" key="2">
    <source>
        <dbReference type="EMBL" id="AKU95366.1"/>
    </source>
</evidence>
<protein>
    <recommendedName>
        <fullName evidence="4">Lipoprotein</fullName>
    </recommendedName>
</protein>
<proteinExistence type="predicted"/>
<evidence type="ECO:0000313" key="3">
    <source>
        <dbReference type="Proteomes" id="UP000064967"/>
    </source>
</evidence>
<keyword evidence="3" id="KW-1185">Reference proteome</keyword>
<dbReference type="AlphaFoldDB" id="A0A0K1PPQ9"/>
<feature type="chain" id="PRO_5005466050" description="Lipoprotein" evidence="1">
    <location>
        <begin position="22"/>
        <end position="233"/>
    </location>
</feature>
<name>A0A0K1PPQ9_9BACT</name>
<dbReference type="KEGG" id="llu:AKJ09_02030"/>
<dbReference type="Proteomes" id="UP000064967">
    <property type="component" value="Chromosome"/>
</dbReference>
<gene>
    <name evidence="2" type="ORF">AKJ09_02030</name>
</gene>
<dbReference type="EMBL" id="CP012333">
    <property type="protein sequence ID" value="AKU95366.1"/>
    <property type="molecule type" value="Genomic_DNA"/>
</dbReference>
<dbReference type="RefSeq" id="WP_146646822.1">
    <property type="nucleotide sequence ID" value="NZ_CP012333.1"/>
</dbReference>
<evidence type="ECO:0008006" key="4">
    <source>
        <dbReference type="Google" id="ProtNLM"/>
    </source>
</evidence>
<sequence>MQGSGVLAFLAIALVSCSSSSGPQHETNYAPKTPQVLFESWGGEGGNARGFFQRVREPESGQEQVFMVLLPPDYQWCDRLDDLDAFTSEGALRVEVIAPRPAIGIGATTDLLNDSVSIGLYGPGYEVGGFLSPGLVQFNQIDASSARGVLSVTVSNDLVTMTFCEETGPAGGAAETHKCTCEHHSGATTSCTDIGDCCLAPPEGAPRYRLLFEALRCPSLCKGLEAHGYECLD</sequence>
<organism evidence="2 3">
    <name type="scientific">Labilithrix luteola</name>
    <dbReference type="NCBI Taxonomy" id="1391654"/>
    <lineage>
        <taxon>Bacteria</taxon>
        <taxon>Pseudomonadati</taxon>
        <taxon>Myxococcota</taxon>
        <taxon>Polyangia</taxon>
        <taxon>Polyangiales</taxon>
        <taxon>Labilitrichaceae</taxon>
        <taxon>Labilithrix</taxon>
    </lineage>
</organism>
<reference evidence="2 3" key="1">
    <citation type="submission" date="2015-08" db="EMBL/GenBank/DDBJ databases">
        <authorList>
            <person name="Babu N.S."/>
            <person name="Beckwith C.J."/>
            <person name="Beseler K.G."/>
            <person name="Brison A."/>
            <person name="Carone J.V."/>
            <person name="Caskin T.P."/>
            <person name="Diamond M."/>
            <person name="Durham M.E."/>
            <person name="Foxe J.M."/>
            <person name="Go M."/>
            <person name="Henderson B.A."/>
            <person name="Jones I.B."/>
            <person name="McGettigan J.A."/>
            <person name="Micheletti S.J."/>
            <person name="Nasrallah M.E."/>
            <person name="Ortiz D."/>
            <person name="Piller C.R."/>
            <person name="Privatt S.R."/>
            <person name="Schneider S.L."/>
            <person name="Sharp S."/>
            <person name="Smith T.C."/>
            <person name="Stanton J.D."/>
            <person name="Ullery H.E."/>
            <person name="Wilson R.J."/>
            <person name="Serrano M.G."/>
            <person name="Buck G."/>
            <person name="Lee V."/>
            <person name="Wang Y."/>
            <person name="Carvalho R."/>
            <person name="Voegtly L."/>
            <person name="Shi R."/>
            <person name="Duckworth R."/>
            <person name="Johnson A."/>
            <person name="Loviza R."/>
            <person name="Walstead R."/>
            <person name="Shah Z."/>
            <person name="Kiflezghi M."/>
            <person name="Wade K."/>
            <person name="Ball S.L."/>
            <person name="Bradley K.W."/>
            <person name="Asai D.J."/>
            <person name="Bowman C.A."/>
            <person name="Russell D.A."/>
            <person name="Pope W.H."/>
            <person name="Jacobs-Sera D."/>
            <person name="Hendrix R.W."/>
            <person name="Hatfull G.F."/>
        </authorList>
    </citation>
    <scope>NUCLEOTIDE SEQUENCE [LARGE SCALE GENOMIC DNA]</scope>
    <source>
        <strain evidence="2 3">DSM 27648</strain>
    </source>
</reference>
<feature type="signal peptide" evidence="1">
    <location>
        <begin position="1"/>
        <end position="21"/>
    </location>
</feature>
<keyword evidence="1" id="KW-0732">Signal</keyword>
<accession>A0A0K1PPQ9</accession>
<evidence type="ECO:0000256" key="1">
    <source>
        <dbReference type="SAM" id="SignalP"/>
    </source>
</evidence>